<dbReference type="Proteomes" id="UP001596392">
    <property type="component" value="Unassembled WGS sequence"/>
</dbReference>
<accession>A0ABW2H0L2</accession>
<sequence length="101" mass="10241">MIGLPLLLSTALLAGCGGDGEGTDVDCSLQECVVTFQRGVDASASVFGLKAELVEVKDGMVTVDIGGNQVTVPASGQSEGVSVREVTDEKVVIVVPYTIAG</sequence>
<gene>
    <name evidence="1" type="ORF">ACFQO7_24525</name>
</gene>
<reference evidence="2" key="1">
    <citation type="journal article" date="2019" name="Int. J. Syst. Evol. Microbiol.">
        <title>The Global Catalogue of Microorganisms (GCM) 10K type strain sequencing project: providing services to taxonomists for standard genome sequencing and annotation.</title>
        <authorList>
            <consortium name="The Broad Institute Genomics Platform"/>
            <consortium name="The Broad Institute Genome Sequencing Center for Infectious Disease"/>
            <person name="Wu L."/>
            <person name="Ma J."/>
        </authorList>
    </citation>
    <scope>NUCLEOTIDE SEQUENCE [LARGE SCALE GENOMIC DNA]</scope>
    <source>
        <strain evidence="2">CGMCC 1.9106</strain>
    </source>
</reference>
<proteinExistence type="predicted"/>
<evidence type="ECO:0000313" key="1">
    <source>
        <dbReference type="EMBL" id="MFC7245652.1"/>
    </source>
</evidence>
<comment type="caution">
    <text evidence="1">The sequence shown here is derived from an EMBL/GenBank/DDBJ whole genome shotgun (WGS) entry which is preliminary data.</text>
</comment>
<evidence type="ECO:0000313" key="2">
    <source>
        <dbReference type="Proteomes" id="UP001596392"/>
    </source>
</evidence>
<name>A0ABW2H0L2_9ACTN</name>
<dbReference type="RefSeq" id="WP_376808562.1">
    <property type="nucleotide sequence ID" value="NZ_JBHTAC010000028.1"/>
</dbReference>
<dbReference type="EMBL" id="JBHTAC010000028">
    <property type="protein sequence ID" value="MFC7245652.1"/>
    <property type="molecule type" value="Genomic_DNA"/>
</dbReference>
<organism evidence="1 2">
    <name type="scientific">Catellatospora aurea</name>
    <dbReference type="NCBI Taxonomy" id="1337874"/>
    <lineage>
        <taxon>Bacteria</taxon>
        <taxon>Bacillati</taxon>
        <taxon>Actinomycetota</taxon>
        <taxon>Actinomycetes</taxon>
        <taxon>Micromonosporales</taxon>
        <taxon>Micromonosporaceae</taxon>
        <taxon>Catellatospora</taxon>
    </lineage>
</organism>
<protein>
    <submittedName>
        <fullName evidence="1">Uncharacterized protein</fullName>
    </submittedName>
</protein>
<keyword evidence="2" id="KW-1185">Reference proteome</keyword>